<accession>A0A835LUF3</accession>
<evidence type="ECO:0000313" key="3">
    <source>
        <dbReference type="Proteomes" id="UP000631114"/>
    </source>
</evidence>
<comment type="caution">
    <text evidence="2">The sequence shown here is derived from an EMBL/GenBank/DDBJ whole genome shotgun (WGS) entry which is preliminary data.</text>
</comment>
<dbReference type="OrthoDB" id="127285at2759"/>
<dbReference type="InterPro" id="IPR008833">
    <property type="entry name" value="Surf2"/>
</dbReference>
<feature type="compositionally biased region" description="Acidic residues" evidence="1">
    <location>
        <begin position="198"/>
        <end position="221"/>
    </location>
</feature>
<dbReference type="PANTHER" id="PTHR47854">
    <property type="entry name" value="SURFEIT LOCUS PROTEIN 2 (SURF2)"/>
    <property type="match status" value="1"/>
</dbReference>
<dbReference type="PANTHER" id="PTHR47854:SF1">
    <property type="entry name" value="SURFEIT LOCUS PROTEIN 2 (SURF2)"/>
    <property type="match status" value="1"/>
</dbReference>
<name>A0A835LUF3_9MAGN</name>
<dbReference type="Pfam" id="PF05477">
    <property type="entry name" value="SURF2"/>
    <property type="match status" value="1"/>
</dbReference>
<dbReference type="AlphaFoldDB" id="A0A835LUF3"/>
<dbReference type="EMBL" id="JADFTS010000005">
    <property type="protein sequence ID" value="KAF9605332.1"/>
    <property type="molecule type" value="Genomic_DNA"/>
</dbReference>
<gene>
    <name evidence="2" type="ORF">IFM89_016097</name>
</gene>
<evidence type="ECO:0000256" key="1">
    <source>
        <dbReference type="SAM" id="MobiDB-lite"/>
    </source>
</evidence>
<feature type="region of interest" description="Disordered" evidence="1">
    <location>
        <begin position="120"/>
        <end position="258"/>
    </location>
</feature>
<feature type="compositionally biased region" description="Basic and acidic residues" evidence="1">
    <location>
        <begin position="155"/>
        <end position="164"/>
    </location>
</feature>
<evidence type="ECO:0008006" key="4">
    <source>
        <dbReference type="Google" id="ProtNLM"/>
    </source>
</evidence>
<feature type="compositionally biased region" description="Acidic residues" evidence="1">
    <location>
        <begin position="165"/>
        <end position="176"/>
    </location>
</feature>
<keyword evidence="3" id="KW-1185">Reference proteome</keyword>
<reference evidence="2 3" key="1">
    <citation type="submission" date="2020-10" db="EMBL/GenBank/DDBJ databases">
        <title>The Coptis chinensis genome and diversification of protoberbering-type alkaloids.</title>
        <authorList>
            <person name="Wang B."/>
            <person name="Shu S."/>
            <person name="Song C."/>
            <person name="Liu Y."/>
        </authorList>
    </citation>
    <scope>NUCLEOTIDE SEQUENCE [LARGE SCALE GENOMIC DNA]</scope>
    <source>
        <strain evidence="2">HL-2020</strain>
        <tissue evidence="2">Leaf</tissue>
    </source>
</reference>
<evidence type="ECO:0000313" key="2">
    <source>
        <dbReference type="EMBL" id="KAF9605332.1"/>
    </source>
</evidence>
<organism evidence="2 3">
    <name type="scientific">Coptis chinensis</name>
    <dbReference type="NCBI Taxonomy" id="261450"/>
    <lineage>
        <taxon>Eukaryota</taxon>
        <taxon>Viridiplantae</taxon>
        <taxon>Streptophyta</taxon>
        <taxon>Embryophyta</taxon>
        <taxon>Tracheophyta</taxon>
        <taxon>Spermatophyta</taxon>
        <taxon>Magnoliopsida</taxon>
        <taxon>Ranunculales</taxon>
        <taxon>Ranunculaceae</taxon>
        <taxon>Coptidoideae</taxon>
        <taxon>Coptis</taxon>
    </lineage>
</organism>
<sequence length="258" mass="29469">METVEKVEKEGENLLGPPTFTNLENGRFKCIETGHEMLAKDKDSYSNCKRCRLGLIDSALKQKKPPLNLFKQDPTCRLKLVCKLTGHIVNKSEEHIWKHINGKRFLNKLEQKEMEMLAPKKMEVEKEEEKVDKGLKKGKKNKDKRNKDECDEVDKEAMREKQPSDDDDVSELEEPDFWSPPVGSRWDFDDGQDRWDSDAESGLESDDENTIGAEEENDLESGDLSVRTKRMSIDIGPSSFASRKKKSRTKSSGDSSIA</sequence>
<protein>
    <recommendedName>
        <fullName evidence="4">Surfeit locus protein 2</fullName>
    </recommendedName>
</protein>
<dbReference type="Proteomes" id="UP000631114">
    <property type="component" value="Unassembled WGS sequence"/>
</dbReference>
<feature type="compositionally biased region" description="Basic and acidic residues" evidence="1">
    <location>
        <begin position="186"/>
        <end position="197"/>
    </location>
</feature>
<proteinExistence type="predicted"/>
<feature type="compositionally biased region" description="Basic and acidic residues" evidence="1">
    <location>
        <begin position="120"/>
        <end position="135"/>
    </location>
</feature>